<dbReference type="InterPro" id="IPR011041">
    <property type="entry name" value="Quinoprot_gluc/sorb_DH_b-prop"/>
</dbReference>
<dbReference type="RefSeq" id="WP_378593189.1">
    <property type="nucleotide sequence ID" value="NZ_JBHSKD010000027.1"/>
</dbReference>
<dbReference type="PANTHER" id="PTHR19328:SF13">
    <property type="entry name" value="HIPL1 PROTEIN"/>
    <property type="match status" value="1"/>
</dbReference>
<dbReference type="PROSITE" id="PS51257">
    <property type="entry name" value="PROKAR_LIPOPROTEIN"/>
    <property type="match status" value="1"/>
</dbReference>
<gene>
    <name evidence="3" type="ORF">ACFPGP_21290</name>
</gene>
<protein>
    <submittedName>
        <fullName evidence="3">PQQ-dependent sugar dehydrogenase</fullName>
    </submittedName>
</protein>
<feature type="region of interest" description="Disordered" evidence="1">
    <location>
        <begin position="30"/>
        <end position="61"/>
    </location>
</feature>
<dbReference type="Gene3D" id="2.120.10.30">
    <property type="entry name" value="TolB, C-terminal domain"/>
    <property type="match status" value="1"/>
</dbReference>
<evidence type="ECO:0000313" key="3">
    <source>
        <dbReference type="EMBL" id="MFC5179231.1"/>
    </source>
</evidence>
<keyword evidence="4" id="KW-1185">Reference proteome</keyword>
<proteinExistence type="predicted"/>
<dbReference type="InterPro" id="IPR012938">
    <property type="entry name" value="Glc/Sorbosone_DH"/>
</dbReference>
<dbReference type="Pfam" id="PF07995">
    <property type="entry name" value="GSDH"/>
    <property type="match status" value="1"/>
</dbReference>
<feature type="compositionally biased region" description="Polar residues" evidence="1">
    <location>
        <begin position="35"/>
        <end position="45"/>
    </location>
</feature>
<dbReference type="PANTHER" id="PTHR19328">
    <property type="entry name" value="HEDGEHOG-INTERACTING PROTEIN"/>
    <property type="match status" value="1"/>
</dbReference>
<evidence type="ECO:0000259" key="2">
    <source>
        <dbReference type="Pfam" id="PF07995"/>
    </source>
</evidence>
<feature type="domain" description="Glucose/Sorbosone dehydrogenase" evidence="2">
    <location>
        <begin position="74"/>
        <end position="367"/>
    </location>
</feature>
<dbReference type="EMBL" id="JBHSKD010000027">
    <property type="protein sequence ID" value="MFC5179231.1"/>
    <property type="molecule type" value="Genomic_DNA"/>
</dbReference>
<evidence type="ECO:0000313" key="4">
    <source>
        <dbReference type="Proteomes" id="UP001596087"/>
    </source>
</evidence>
<sequence>MRRSAFAAVGTAGCLGLALLAGCSDDDGGAGPPTVTASPGTSSAALPTGGAPGGEQGGRDPVPEVVGVVADHLAVPWGVAFLPDGTALVTERDTRRVLAIAPSGRVREVGLVEEAAPQGEAGLLGIAVPPDWSRGDDVFLYVTTTSDNRILRAPYDGRRLGPTSVVLDGIPAGFIHDGGRLAFGPDGYLYASTGETGDSALAQDRGTLAGKILRITTDGEPAPGNPDPGSPVWTWGHRNVQGLAFDDERRLWASEFGDQTFDELNLIEKGDNYGWPEVEGRGDDPAYTNPQVVWETAQASPSGLAWLEDHLWLAALRGERLWRITVTDGGRATDPTDFFVGEYGRLRTVVPAPDGSLWVTTSNRDGRGTPAAADDRILRVELR</sequence>
<dbReference type="SUPFAM" id="SSF50952">
    <property type="entry name" value="Soluble quinoprotein glucose dehydrogenase"/>
    <property type="match status" value="1"/>
</dbReference>
<reference evidence="4" key="1">
    <citation type="journal article" date="2019" name="Int. J. Syst. Evol. Microbiol.">
        <title>The Global Catalogue of Microorganisms (GCM) 10K type strain sequencing project: providing services to taxonomists for standard genome sequencing and annotation.</title>
        <authorList>
            <consortium name="The Broad Institute Genomics Platform"/>
            <consortium name="The Broad Institute Genome Sequencing Center for Infectious Disease"/>
            <person name="Wu L."/>
            <person name="Ma J."/>
        </authorList>
    </citation>
    <scope>NUCLEOTIDE SEQUENCE [LARGE SCALE GENOMIC DNA]</scope>
    <source>
        <strain evidence="4">DFY41</strain>
    </source>
</reference>
<name>A0ABW0BRK4_9ACTN</name>
<accession>A0ABW0BRK4</accession>
<dbReference type="InterPro" id="IPR011042">
    <property type="entry name" value="6-blade_b-propeller_TolB-like"/>
</dbReference>
<evidence type="ECO:0000256" key="1">
    <source>
        <dbReference type="SAM" id="MobiDB-lite"/>
    </source>
</evidence>
<dbReference type="Proteomes" id="UP001596087">
    <property type="component" value="Unassembled WGS sequence"/>
</dbReference>
<comment type="caution">
    <text evidence="3">The sequence shown here is derived from an EMBL/GenBank/DDBJ whole genome shotgun (WGS) entry which is preliminary data.</text>
</comment>
<organism evidence="3 4">
    <name type="scientific">Nocardioides taihuensis</name>
    <dbReference type="NCBI Taxonomy" id="1835606"/>
    <lineage>
        <taxon>Bacteria</taxon>
        <taxon>Bacillati</taxon>
        <taxon>Actinomycetota</taxon>
        <taxon>Actinomycetes</taxon>
        <taxon>Propionibacteriales</taxon>
        <taxon>Nocardioidaceae</taxon>
        <taxon>Nocardioides</taxon>
    </lineage>
</organism>